<keyword evidence="3" id="KW-1185">Reference proteome</keyword>
<feature type="compositionally biased region" description="Low complexity" evidence="1">
    <location>
        <begin position="73"/>
        <end position="87"/>
    </location>
</feature>
<feature type="compositionally biased region" description="Polar residues" evidence="1">
    <location>
        <begin position="88"/>
        <end position="97"/>
    </location>
</feature>
<reference evidence="2" key="1">
    <citation type="submission" date="2021-04" db="EMBL/GenBank/DDBJ databases">
        <authorList>
            <person name="Tunstrom K."/>
        </authorList>
    </citation>
    <scope>NUCLEOTIDE SEQUENCE</scope>
</reference>
<feature type="region of interest" description="Disordered" evidence="1">
    <location>
        <begin position="1"/>
        <end position="37"/>
    </location>
</feature>
<dbReference type="OrthoDB" id="6428372at2759"/>
<dbReference type="EMBL" id="CAJQZP010000419">
    <property type="protein sequence ID" value="CAG4960686.1"/>
    <property type="molecule type" value="Genomic_DNA"/>
</dbReference>
<dbReference type="Proteomes" id="UP000691718">
    <property type="component" value="Unassembled WGS sequence"/>
</dbReference>
<sequence length="180" mass="20142">MDQIPGNFQEYGPPSFRGGLSQEYGTPNLRSGIESGSKLSEEYAPSFHLSQKYDPLSSLGQIFSAVNSKTGTSQRSSSREYSAPSSRTAIPSPQYGASRNLDEYSDQSYESYARNYLELLNQEPANYEFSYKVSDYESGSDFGHAENRQDDKGDTLSYFLLEPNSYVEIIFISCTDLESE</sequence>
<dbReference type="AlphaFoldDB" id="A0A8S3WH18"/>
<organism evidence="2 3">
    <name type="scientific">Parnassius apollo</name>
    <name type="common">Apollo butterfly</name>
    <name type="synonym">Papilio apollo</name>
    <dbReference type="NCBI Taxonomy" id="110799"/>
    <lineage>
        <taxon>Eukaryota</taxon>
        <taxon>Metazoa</taxon>
        <taxon>Ecdysozoa</taxon>
        <taxon>Arthropoda</taxon>
        <taxon>Hexapoda</taxon>
        <taxon>Insecta</taxon>
        <taxon>Pterygota</taxon>
        <taxon>Neoptera</taxon>
        <taxon>Endopterygota</taxon>
        <taxon>Lepidoptera</taxon>
        <taxon>Glossata</taxon>
        <taxon>Ditrysia</taxon>
        <taxon>Papilionoidea</taxon>
        <taxon>Papilionidae</taxon>
        <taxon>Parnassiinae</taxon>
        <taxon>Parnassini</taxon>
        <taxon>Parnassius</taxon>
        <taxon>Parnassius</taxon>
    </lineage>
</organism>
<comment type="caution">
    <text evidence="2">The sequence shown here is derived from an EMBL/GenBank/DDBJ whole genome shotgun (WGS) entry which is preliminary data.</text>
</comment>
<proteinExistence type="predicted"/>
<evidence type="ECO:0000313" key="2">
    <source>
        <dbReference type="EMBL" id="CAG4960686.1"/>
    </source>
</evidence>
<gene>
    <name evidence="2" type="ORF">PAPOLLO_LOCUS6399</name>
</gene>
<protein>
    <submittedName>
        <fullName evidence="2">(apollo) hypothetical protein</fullName>
    </submittedName>
</protein>
<feature type="region of interest" description="Disordered" evidence="1">
    <location>
        <begin position="67"/>
        <end position="103"/>
    </location>
</feature>
<evidence type="ECO:0000256" key="1">
    <source>
        <dbReference type="SAM" id="MobiDB-lite"/>
    </source>
</evidence>
<name>A0A8S3WH18_PARAO</name>
<accession>A0A8S3WH18</accession>
<evidence type="ECO:0000313" key="3">
    <source>
        <dbReference type="Proteomes" id="UP000691718"/>
    </source>
</evidence>